<evidence type="ECO:0000259" key="5">
    <source>
        <dbReference type="PROSITE" id="PS50110"/>
    </source>
</evidence>
<dbReference type="InterPro" id="IPR001789">
    <property type="entry name" value="Sig_transdc_resp-reg_receiver"/>
</dbReference>
<dbReference type="Gene3D" id="1.10.287.130">
    <property type="match status" value="1"/>
</dbReference>
<reference evidence="6" key="1">
    <citation type="submission" date="2022-11" db="EMBL/GenBank/DDBJ databases">
        <title>Genome Resource of Sclerotinia nivalis Strain SnTB1, a Plant Pathogen Isolated from American Ginseng.</title>
        <authorList>
            <person name="Fan S."/>
        </authorList>
    </citation>
    <scope>NUCLEOTIDE SEQUENCE</scope>
    <source>
        <strain evidence="6">SnTB1</strain>
    </source>
</reference>
<evidence type="ECO:0000313" key="7">
    <source>
        <dbReference type="Proteomes" id="UP001152300"/>
    </source>
</evidence>
<feature type="compositionally biased region" description="Polar residues" evidence="3">
    <location>
        <begin position="1221"/>
        <end position="1230"/>
    </location>
</feature>
<evidence type="ECO:0000256" key="2">
    <source>
        <dbReference type="PROSITE-ProRule" id="PRU00169"/>
    </source>
</evidence>
<evidence type="ECO:0000259" key="4">
    <source>
        <dbReference type="PROSITE" id="PS50109"/>
    </source>
</evidence>
<feature type="domain" description="Histidine kinase" evidence="4">
    <location>
        <begin position="551"/>
        <end position="834"/>
    </location>
</feature>
<dbReference type="GO" id="GO:0000155">
    <property type="term" value="F:phosphorelay sensor kinase activity"/>
    <property type="evidence" value="ECO:0007669"/>
    <property type="project" value="InterPro"/>
</dbReference>
<dbReference type="SMART" id="SM00387">
    <property type="entry name" value="HATPase_c"/>
    <property type="match status" value="1"/>
</dbReference>
<sequence length="1230" mass="136588">MDHQVKLGETRAGNARKPRRKIVDWISEPSTVVLTPFQQFTLDVDWGKSPLGPMSGWSGQLRSMVLLCFADPKPAVVMWGDYNAIVYNEPYSHIIGYKHPALQGQDRSVAFSEIWDSLDPLIEGIKETGQGFIQQDALFFLDRRGFEEETYFTYTCLPVVCDEGYVIAIHATVDETTRQVLADRRMTIIRALGERLSNAKTIGDLWDHLIQGIELAEKDAPFCFLYSVSESSEASNILPSTVPSPSMHCVLEGSVGIPEGHPITPSSFDAAYDQNCLTKPFNQARNEMATILVPVDSEIKQKFSGIKFRGFGESTHIVVCPIMDSEKQSVLAFLVIALNPRAPYDKDYQEWIQMLSQQVTTPQVSAIILRQEVERRLALAKQEALDRAILSQQLTESETNFARFATRTPVGLAILTVDGIALTANDLWKSQTKLEIGSSQVNWEEVLMPGEYERVKKAWSQVVQEKKPSTFQTRIDKPWKAPELNVDGEEQWSETHLMLAWFPDLDDEGNVSTIMSCITEISELKWTENQLRARMEQALEMKKQQERFIDMTSHEMRNPLSALIGCADEILSSLHEYKNSMKNFTRAGRIRELLSTELPAYLVDDAIEATDTIIYCAMHQKRIIDDILTLSRLDSNLLVVSPEASQPVHIIRSALKMFESELKQADTKLNFIQDDSIQDLKVHWTLLDPSRVLQVLLNLMTNAIKFTRTEKVRQITVTMAASLEKPSSQKSIVEYVPKRRESSDQTVKGEWGNGEILYISITVTDSGRGLSEKEKANLFHLFMQASPKTHVQYGGSGLGLFISRQLTEMQGGEIGVHSERGKGSTFQFYVKTRRTPPPLDLKATEDGIKKDLQMALREDALREACGFEISGLSHDNLMHDHSGGATVEKNDVGIPMRPLPVKKTSFGLSSPGLKNGMEKGGSESAGRGERGQEEESQLQVLVVEDNLLNQKVLVKSLRKEGFGVSVANHGGEALEFLKKTRFWVGDGDSREISKQQLNLILMDLEMPIMDGITCVKQIRAWERRGTIRGHVPIIAVTANARKDQIMSTIDAGMDDVTTKPYRIQDMLGQIERLVIRYPGGGSASGRAGAKEMDSGTLNEDSRILSVDGDIDRGSEERGSKGTGMGMGIGTQKKNTQKKDKDTQTHNESTSTTSTTFTSTTSTPNTNPSNSSPSNPSTSNPSTSNSSTSNSKTNTSKTNTSTSKTNTSKTNPPTLSPSNPPQNGVSNIPTP</sequence>
<dbReference type="Gene3D" id="3.40.50.2300">
    <property type="match status" value="1"/>
</dbReference>
<dbReference type="InterPro" id="IPR036097">
    <property type="entry name" value="HisK_dim/P_sf"/>
</dbReference>
<dbReference type="InterPro" id="IPR035965">
    <property type="entry name" value="PAS-like_dom_sf"/>
</dbReference>
<dbReference type="InterPro" id="IPR011006">
    <property type="entry name" value="CheY-like_superfamily"/>
</dbReference>
<feature type="compositionally biased region" description="Low complexity" evidence="3">
    <location>
        <begin position="1148"/>
        <end position="1212"/>
    </location>
</feature>
<dbReference type="PRINTS" id="PR00344">
    <property type="entry name" value="BCTRLSENSOR"/>
</dbReference>
<dbReference type="OrthoDB" id="60033at2759"/>
<feature type="domain" description="Response regulatory" evidence="5">
    <location>
        <begin position="939"/>
        <end position="1074"/>
    </location>
</feature>
<dbReference type="InterPro" id="IPR050956">
    <property type="entry name" value="2C_system_His_kinase"/>
</dbReference>
<dbReference type="Gene3D" id="3.30.565.10">
    <property type="entry name" value="Histidine kinase-like ATPase, C-terminal domain"/>
    <property type="match status" value="1"/>
</dbReference>
<organism evidence="6 7">
    <name type="scientific">Sclerotinia nivalis</name>
    <dbReference type="NCBI Taxonomy" id="352851"/>
    <lineage>
        <taxon>Eukaryota</taxon>
        <taxon>Fungi</taxon>
        <taxon>Dikarya</taxon>
        <taxon>Ascomycota</taxon>
        <taxon>Pezizomycotina</taxon>
        <taxon>Leotiomycetes</taxon>
        <taxon>Helotiales</taxon>
        <taxon>Sclerotiniaceae</taxon>
        <taxon>Sclerotinia</taxon>
    </lineage>
</organism>
<feature type="modified residue" description="4-aspartylphosphate" evidence="2">
    <location>
        <position position="1003"/>
    </location>
</feature>
<dbReference type="InterPro" id="IPR003661">
    <property type="entry name" value="HisK_dim/P_dom"/>
</dbReference>
<dbReference type="Pfam" id="PF02518">
    <property type="entry name" value="HATPase_c"/>
    <property type="match status" value="1"/>
</dbReference>
<dbReference type="PANTHER" id="PTHR43719">
    <property type="entry name" value="TWO-COMPONENT HISTIDINE KINASE"/>
    <property type="match status" value="1"/>
</dbReference>
<feature type="compositionally biased region" description="Basic and acidic residues" evidence="3">
    <location>
        <begin position="916"/>
        <end position="933"/>
    </location>
</feature>
<dbReference type="Pfam" id="PF00512">
    <property type="entry name" value="HisKA"/>
    <property type="match status" value="1"/>
</dbReference>
<dbReference type="SUPFAM" id="SSF47384">
    <property type="entry name" value="Homodimeric domain of signal transducing histidine kinase"/>
    <property type="match status" value="1"/>
</dbReference>
<dbReference type="CDD" id="cd17546">
    <property type="entry name" value="REC_hyHK_CKI1_RcsC-like"/>
    <property type="match status" value="1"/>
</dbReference>
<dbReference type="CDD" id="cd00082">
    <property type="entry name" value="HisKA"/>
    <property type="match status" value="1"/>
</dbReference>
<dbReference type="InterPro" id="IPR004358">
    <property type="entry name" value="Sig_transdc_His_kin-like_C"/>
</dbReference>
<feature type="compositionally biased region" description="Basic and acidic residues" evidence="3">
    <location>
        <begin position="1109"/>
        <end position="1119"/>
    </location>
</feature>
<evidence type="ECO:0000256" key="1">
    <source>
        <dbReference type="ARBA" id="ARBA00022553"/>
    </source>
</evidence>
<evidence type="ECO:0000313" key="6">
    <source>
        <dbReference type="EMBL" id="KAJ8061635.1"/>
    </source>
</evidence>
<feature type="region of interest" description="Disordered" evidence="3">
    <location>
        <begin position="1080"/>
        <end position="1230"/>
    </location>
</feature>
<dbReference type="InterPro" id="IPR005467">
    <property type="entry name" value="His_kinase_dom"/>
</dbReference>
<dbReference type="Gene3D" id="3.30.450.20">
    <property type="entry name" value="PAS domain"/>
    <property type="match status" value="2"/>
</dbReference>
<evidence type="ECO:0008006" key="8">
    <source>
        <dbReference type="Google" id="ProtNLM"/>
    </source>
</evidence>
<feature type="region of interest" description="Disordered" evidence="3">
    <location>
        <begin position="904"/>
        <end position="933"/>
    </location>
</feature>
<keyword evidence="7" id="KW-1185">Reference proteome</keyword>
<dbReference type="AlphaFoldDB" id="A0A9X0DGJ1"/>
<dbReference type="SMART" id="SM00388">
    <property type="entry name" value="HisKA"/>
    <property type="match status" value="1"/>
</dbReference>
<dbReference type="InterPro" id="IPR036890">
    <property type="entry name" value="HATPase_C_sf"/>
</dbReference>
<dbReference type="PANTHER" id="PTHR43719:SF30">
    <property type="entry name" value="TWO-COMPONENT SYSTEM RESPONSE REGULATOR"/>
    <property type="match status" value="1"/>
</dbReference>
<dbReference type="Proteomes" id="UP001152300">
    <property type="component" value="Unassembled WGS sequence"/>
</dbReference>
<comment type="caution">
    <text evidence="6">The sequence shown here is derived from an EMBL/GenBank/DDBJ whole genome shotgun (WGS) entry which is preliminary data.</text>
</comment>
<dbReference type="SUPFAM" id="SSF55874">
    <property type="entry name" value="ATPase domain of HSP90 chaperone/DNA topoisomerase II/histidine kinase"/>
    <property type="match status" value="1"/>
</dbReference>
<dbReference type="InterPro" id="IPR003594">
    <property type="entry name" value="HATPase_dom"/>
</dbReference>
<dbReference type="PROSITE" id="PS50109">
    <property type="entry name" value="HIS_KIN"/>
    <property type="match status" value="1"/>
</dbReference>
<dbReference type="SMART" id="SM00448">
    <property type="entry name" value="REC"/>
    <property type="match status" value="1"/>
</dbReference>
<dbReference type="SUPFAM" id="SSF55785">
    <property type="entry name" value="PYP-like sensor domain (PAS domain)"/>
    <property type="match status" value="1"/>
</dbReference>
<dbReference type="Pfam" id="PF00072">
    <property type="entry name" value="Response_reg"/>
    <property type="match status" value="1"/>
</dbReference>
<accession>A0A9X0DGJ1</accession>
<dbReference type="EMBL" id="JAPEIS010000011">
    <property type="protein sequence ID" value="KAJ8061635.1"/>
    <property type="molecule type" value="Genomic_DNA"/>
</dbReference>
<keyword evidence="1 2" id="KW-0597">Phosphoprotein</keyword>
<proteinExistence type="predicted"/>
<dbReference type="PROSITE" id="PS50110">
    <property type="entry name" value="RESPONSE_REGULATORY"/>
    <property type="match status" value="1"/>
</dbReference>
<dbReference type="SUPFAM" id="SSF52172">
    <property type="entry name" value="CheY-like"/>
    <property type="match status" value="1"/>
</dbReference>
<protein>
    <recommendedName>
        <fullName evidence="8">Histidine kinase</fullName>
    </recommendedName>
</protein>
<evidence type="ECO:0000256" key="3">
    <source>
        <dbReference type="SAM" id="MobiDB-lite"/>
    </source>
</evidence>
<gene>
    <name evidence="6" type="ORF">OCU04_009440</name>
</gene>
<name>A0A9X0DGJ1_9HELO</name>